<dbReference type="PANTHER" id="PTHR24202">
    <property type="entry name" value="E3 UBIQUITIN-PROTEIN LIGASE MIB2"/>
    <property type="match status" value="1"/>
</dbReference>
<keyword evidence="5" id="KW-0479">Metal-binding</keyword>
<feature type="domain" description="MIB/HERC2" evidence="16">
    <location>
        <begin position="277"/>
        <end position="356"/>
    </location>
</feature>
<feature type="domain" description="MIB/HERC2" evidence="16">
    <location>
        <begin position="1"/>
        <end position="65"/>
    </location>
</feature>
<sequence length="870" mass="97498">MTFIGLRVVRGPDWTSGTEDGGEGCVGTLSELDLNEVTVVWDNGTRKSYKGGRNNVYDLLIFDNAQICVEHPTVTCDGCGEDRIKGTRWKCGICQDFDLCSACYNQDKHDLSHYFLRFDKSSTSSVKVTPRHEIKKQKCQAKGIFKGATVTRGSYWKWEAQDGGEGSKGTVVDITAWKPSFRTKVEVKWSNGSSYNYRVGHKGKVDLKCVQPASGGCYYKSHLAMVDVKDAVETEEESSEDESISFLARTLMHQHILRSLDAAVCEGIPDMLAAMREVSSGEKTIKPGLRVVRGPDWKWADQDGGEGNVGTVSEVGSSEPETPRENCVVVTWDTGSRAVYRVGENNSYDLRVLDSGPTGVKHDSISCDSCHVTPLQGIRWKCVSCFNFDLCSSCYYHNEHDITHVFWRYANSTKKRFKVPRRCDSEQTLMKGIFVDAVVCRGPNWKWKDQDAGSVANGVVLSMKSWDATDTANSAAEVLWANEKTNTYRVGYQGNVDLKVVSSSSGGYYYPDHLPILGKVEISPCELNVGDTVRCCYDADLVKLLQNGHGGWNEDMRKYVCLNGVVDKIFSDNAVIVKYGDGKRWCFNQDALSKVNSLTSVTCSPMDSSLVRKVIELGFDRRTIEDVTLKQFSEGRGYFSTVEDLMDKVLETQQKRSASSGMEQSIREVVISENQMADVALGSTMTSDRVNASETLSENQRLAEENRQLKERHQCKICLENDVSMTFVPCGHLVSCDTCSTDLKDCPMFYIYSYISIMEYSMRLVEKHCSKYLMMFGECIQLHPHTWQIDCDLERRKLAKCAETNPEIVHIKQVCGKQFHVYETCMTEFQSKPEKCTDFFNVFSSCAQDALKTYGLSASNTIPNVDSNSE</sequence>
<dbReference type="PROSITE" id="PS01357">
    <property type="entry name" value="ZF_ZZ_1"/>
    <property type="match status" value="2"/>
</dbReference>
<dbReference type="FunFam" id="2.30.30.40:FF:000044">
    <property type="entry name" value="E3 ubiquitin-protein ligase MIB2, putative"/>
    <property type="match status" value="1"/>
</dbReference>
<feature type="domain" description="RING-type" evidence="14">
    <location>
        <begin position="715"/>
        <end position="748"/>
    </location>
</feature>
<proteinExistence type="predicted"/>
<keyword evidence="11" id="KW-0040">ANK repeat</keyword>
<evidence type="ECO:0000256" key="8">
    <source>
        <dbReference type="ARBA" id="ARBA00022786"/>
    </source>
</evidence>
<organism evidence="17 18">
    <name type="scientific">Biomphalaria pfeifferi</name>
    <name type="common">Bloodfluke planorb</name>
    <name type="synonym">Freshwater snail</name>
    <dbReference type="NCBI Taxonomy" id="112525"/>
    <lineage>
        <taxon>Eukaryota</taxon>
        <taxon>Metazoa</taxon>
        <taxon>Spiralia</taxon>
        <taxon>Lophotrochozoa</taxon>
        <taxon>Mollusca</taxon>
        <taxon>Gastropoda</taxon>
        <taxon>Heterobranchia</taxon>
        <taxon>Euthyneura</taxon>
        <taxon>Panpulmonata</taxon>
        <taxon>Hygrophila</taxon>
        <taxon>Lymnaeoidea</taxon>
        <taxon>Planorbidae</taxon>
        <taxon>Biomphalaria</taxon>
    </lineage>
</organism>
<reference evidence="17" key="1">
    <citation type="journal article" date="2023" name="PLoS Negl. Trop. Dis.">
        <title>A genome sequence for Biomphalaria pfeifferi, the major vector snail for the human-infecting parasite Schistosoma mansoni.</title>
        <authorList>
            <person name="Bu L."/>
            <person name="Lu L."/>
            <person name="Laidemitt M.R."/>
            <person name="Zhang S.M."/>
            <person name="Mutuku M."/>
            <person name="Mkoji G."/>
            <person name="Steinauer M."/>
            <person name="Loker E.S."/>
        </authorList>
    </citation>
    <scope>NUCLEOTIDE SEQUENCE</scope>
    <source>
        <strain evidence="17">KasaAsao</strain>
    </source>
</reference>
<protein>
    <submittedName>
        <fullName evidence="17">E3 ubiquitin-protein ligase MIB2-like isoform X1</fullName>
    </submittedName>
</protein>
<evidence type="ECO:0000259" key="14">
    <source>
        <dbReference type="PROSITE" id="PS50089"/>
    </source>
</evidence>
<feature type="domain" description="ZZ-type" evidence="15">
    <location>
        <begin position="362"/>
        <end position="414"/>
    </location>
</feature>
<dbReference type="Proteomes" id="UP001233172">
    <property type="component" value="Unassembled WGS sequence"/>
</dbReference>
<evidence type="ECO:0000256" key="1">
    <source>
        <dbReference type="ARBA" id="ARBA00004496"/>
    </source>
</evidence>
<evidence type="ECO:0000256" key="7">
    <source>
        <dbReference type="ARBA" id="ARBA00022771"/>
    </source>
</evidence>
<comment type="subcellular location">
    <subcellularLocation>
        <location evidence="1">Cytoplasm</location>
    </subcellularLocation>
</comment>
<dbReference type="PROSITE" id="PS50089">
    <property type="entry name" value="ZF_RING_2"/>
    <property type="match status" value="1"/>
</dbReference>
<dbReference type="Gene3D" id="3.30.40.10">
    <property type="entry name" value="Zinc/RING finger domain, C3HC4 (zinc finger)"/>
    <property type="match status" value="1"/>
</dbReference>
<dbReference type="Pfam" id="PF18346">
    <property type="entry name" value="SH3_15"/>
    <property type="match status" value="1"/>
</dbReference>
<dbReference type="Pfam" id="PF00569">
    <property type="entry name" value="ZZ"/>
    <property type="match status" value="2"/>
</dbReference>
<dbReference type="Pfam" id="PF06701">
    <property type="entry name" value="MIB_HERC2"/>
    <property type="match status" value="4"/>
</dbReference>
<dbReference type="PROSITE" id="PS51808">
    <property type="entry name" value="CHCH"/>
    <property type="match status" value="1"/>
</dbReference>
<keyword evidence="18" id="KW-1185">Reference proteome</keyword>
<evidence type="ECO:0000256" key="2">
    <source>
        <dbReference type="ARBA" id="ARBA00004906"/>
    </source>
</evidence>
<dbReference type="InterPro" id="IPR040847">
    <property type="entry name" value="SH3_15"/>
</dbReference>
<evidence type="ECO:0000256" key="13">
    <source>
        <dbReference type="SAM" id="MobiDB-lite"/>
    </source>
</evidence>
<evidence type="ECO:0000256" key="5">
    <source>
        <dbReference type="ARBA" id="ARBA00022723"/>
    </source>
</evidence>
<keyword evidence="3" id="KW-0963">Cytoplasm</keyword>
<dbReference type="SUPFAM" id="SSF57850">
    <property type="entry name" value="RING/U-box"/>
    <property type="match status" value="2"/>
</dbReference>
<keyword evidence="10" id="KW-0914">Notch signaling pathway</keyword>
<keyword evidence="4" id="KW-0808">Transferase</keyword>
<feature type="domain" description="MIB/HERC2" evidence="16">
    <location>
        <begin position="425"/>
        <end position="504"/>
    </location>
</feature>
<dbReference type="SMART" id="SM00291">
    <property type="entry name" value="ZnF_ZZ"/>
    <property type="match status" value="2"/>
</dbReference>
<keyword evidence="7 12" id="KW-0863">Zinc-finger</keyword>
<evidence type="ECO:0000259" key="16">
    <source>
        <dbReference type="PROSITE" id="PS51416"/>
    </source>
</evidence>
<dbReference type="InterPro" id="IPR013083">
    <property type="entry name" value="Znf_RING/FYVE/PHD"/>
</dbReference>
<dbReference type="InterPro" id="IPR031731">
    <property type="entry name" value="CX9C"/>
</dbReference>
<feature type="compositionally biased region" description="Polar residues" evidence="13">
    <location>
        <begin position="310"/>
        <end position="320"/>
    </location>
</feature>
<gene>
    <name evidence="17" type="ORF">Bpfe_007075</name>
</gene>
<dbReference type="Gene3D" id="2.30.30.40">
    <property type="entry name" value="SH3 Domains"/>
    <property type="match status" value="4"/>
</dbReference>
<keyword evidence="6" id="KW-0677">Repeat</keyword>
<dbReference type="GO" id="GO:0004842">
    <property type="term" value="F:ubiquitin-protein transferase activity"/>
    <property type="evidence" value="ECO:0007669"/>
    <property type="project" value="InterPro"/>
</dbReference>
<feature type="domain" description="MIB/HERC2" evidence="16">
    <location>
        <begin position="136"/>
        <end position="213"/>
    </location>
</feature>
<evidence type="ECO:0000256" key="9">
    <source>
        <dbReference type="ARBA" id="ARBA00022833"/>
    </source>
</evidence>
<dbReference type="InterPro" id="IPR010606">
    <property type="entry name" value="Mib_Herc2"/>
</dbReference>
<dbReference type="InterPro" id="IPR043145">
    <property type="entry name" value="Znf_ZZ_sf"/>
</dbReference>
<dbReference type="GO" id="GO:0007219">
    <property type="term" value="P:Notch signaling pathway"/>
    <property type="evidence" value="ECO:0007669"/>
    <property type="project" value="UniProtKB-KW"/>
</dbReference>
<dbReference type="FunFam" id="2.30.30.40:FF:000078">
    <property type="entry name" value="Putative e3 ubiquitin-protein ligase mib2"/>
    <property type="match status" value="2"/>
</dbReference>
<dbReference type="EMBL" id="JASAOG010000021">
    <property type="protein sequence ID" value="KAK0063434.1"/>
    <property type="molecule type" value="Genomic_DNA"/>
</dbReference>
<dbReference type="Pfam" id="PF16860">
    <property type="entry name" value="CX9C"/>
    <property type="match status" value="1"/>
</dbReference>
<evidence type="ECO:0000256" key="12">
    <source>
        <dbReference type="PROSITE-ProRule" id="PRU00228"/>
    </source>
</evidence>
<dbReference type="InterPro" id="IPR000433">
    <property type="entry name" value="Znf_ZZ"/>
</dbReference>
<evidence type="ECO:0000256" key="10">
    <source>
        <dbReference type="ARBA" id="ARBA00022976"/>
    </source>
</evidence>
<dbReference type="Gene3D" id="3.30.60.90">
    <property type="match status" value="2"/>
</dbReference>
<feature type="domain" description="ZZ-type" evidence="15">
    <location>
        <begin position="71"/>
        <end position="123"/>
    </location>
</feature>
<evidence type="ECO:0000256" key="11">
    <source>
        <dbReference type="ARBA" id="ARBA00023043"/>
    </source>
</evidence>
<feature type="region of interest" description="Disordered" evidence="13">
    <location>
        <begin position="296"/>
        <end position="324"/>
    </location>
</feature>
<dbReference type="PANTHER" id="PTHR24202:SF4">
    <property type="entry name" value="E3 UBIQUITIN-PROTEIN LIGASE MIB2-RELATED"/>
    <property type="match status" value="1"/>
</dbReference>
<dbReference type="InterPro" id="IPR037252">
    <property type="entry name" value="Mib_Herc2_sf"/>
</dbReference>
<dbReference type="PROSITE" id="PS51416">
    <property type="entry name" value="MIB_HERC2"/>
    <property type="match status" value="4"/>
</dbReference>
<evidence type="ECO:0000256" key="6">
    <source>
        <dbReference type="ARBA" id="ARBA00022737"/>
    </source>
</evidence>
<dbReference type="InterPro" id="IPR001841">
    <property type="entry name" value="Znf_RING"/>
</dbReference>
<dbReference type="GO" id="GO:0008270">
    <property type="term" value="F:zinc ion binding"/>
    <property type="evidence" value="ECO:0007669"/>
    <property type="project" value="UniProtKB-KW"/>
</dbReference>
<dbReference type="AlphaFoldDB" id="A0AAD8BYW6"/>
<dbReference type="SUPFAM" id="SSF159034">
    <property type="entry name" value="Mib/herc2 domain-like"/>
    <property type="match status" value="4"/>
</dbReference>
<keyword evidence="8" id="KW-0833">Ubl conjugation pathway</keyword>
<dbReference type="Gene3D" id="1.10.8.10">
    <property type="entry name" value="DNA helicase RuvA subunit, C-terminal domain"/>
    <property type="match status" value="1"/>
</dbReference>
<evidence type="ECO:0000259" key="15">
    <source>
        <dbReference type="PROSITE" id="PS50135"/>
    </source>
</evidence>
<dbReference type="GO" id="GO:0005737">
    <property type="term" value="C:cytoplasm"/>
    <property type="evidence" value="ECO:0007669"/>
    <property type="project" value="UniProtKB-SubCell"/>
</dbReference>
<accession>A0AAD8BYW6</accession>
<dbReference type="PROSITE" id="PS50135">
    <property type="entry name" value="ZF_ZZ_2"/>
    <property type="match status" value="2"/>
</dbReference>
<reference evidence="17" key="2">
    <citation type="submission" date="2023-04" db="EMBL/GenBank/DDBJ databases">
        <authorList>
            <person name="Bu L."/>
            <person name="Lu L."/>
            <person name="Laidemitt M.R."/>
            <person name="Zhang S.M."/>
            <person name="Mutuku M."/>
            <person name="Mkoji G."/>
            <person name="Steinauer M."/>
            <person name="Loker E.S."/>
        </authorList>
    </citation>
    <scope>NUCLEOTIDE SEQUENCE</scope>
    <source>
        <strain evidence="17">KasaAsao</strain>
        <tissue evidence="17">Whole Snail</tissue>
    </source>
</reference>
<comment type="pathway">
    <text evidence="2">Protein modification; protein ubiquitination.</text>
</comment>
<evidence type="ECO:0000256" key="3">
    <source>
        <dbReference type="ARBA" id="ARBA00022490"/>
    </source>
</evidence>
<keyword evidence="9" id="KW-0862">Zinc</keyword>
<name>A0AAD8BYW6_BIOPF</name>
<dbReference type="Pfam" id="PF13920">
    <property type="entry name" value="zf-C3HC4_3"/>
    <property type="match status" value="1"/>
</dbReference>
<dbReference type="GO" id="GO:0016567">
    <property type="term" value="P:protein ubiquitination"/>
    <property type="evidence" value="ECO:0007669"/>
    <property type="project" value="InterPro"/>
</dbReference>
<comment type="caution">
    <text evidence="17">The sequence shown here is derived from an EMBL/GenBank/DDBJ whole genome shotgun (WGS) entry which is preliminary data.</text>
</comment>
<evidence type="ECO:0000256" key="4">
    <source>
        <dbReference type="ARBA" id="ARBA00022679"/>
    </source>
</evidence>
<evidence type="ECO:0000313" key="18">
    <source>
        <dbReference type="Proteomes" id="UP001233172"/>
    </source>
</evidence>
<evidence type="ECO:0000313" key="17">
    <source>
        <dbReference type="EMBL" id="KAK0063434.1"/>
    </source>
</evidence>
<dbReference type="Gene3D" id="1.10.287.2900">
    <property type="match status" value="2"/>
</dbReference>